<dbReference type="PANTHER" id="PTHR30161">
    <property type="entry name" value="FLAGELLAR EXPORT PROTEIN, MEMBRANE FLHA SUBUNIT-RELATED"/>
    <property type="match status" value="1"/>
</dbReference>
<comment type="similarity">
    <text evidence="2">Belongs to the FHIPEP (flagella/HR/invasion proteins export pore) family.</text>
</comment>
<evidence type="ECO:0008006" key="9">
    <source>
        <dbReference type="Google" id="ProtNLM"/>
    </source>
</evidence>
<evidence type="ECO:0000256" key="3">
    <source>
        <dbReference type="ARBA" id="ARBA00022475"/>
    </source>
</evidence>
<keyword evidence="3" id="KW-1003">Cell membrane</keyword>
<keyword evidence="7" id="KW-0175">Coiled coil</keyword>
<dbReference type="GO" id="GO:0044780">
    <property type="term" value="P:bacterial-type flagellum assembly"/>
    <property type="evidence" value="ECO:0007669"/>
    <property type="project" value="TreeGrafter"/>
</dbReference>
<comment type="subcellular location">
    <subcellularLocation>
        <location evidence="1">Cell membrane</location>
        <topology evidence="1">Multi-pass membrane protein</topology>
    </subcellularLocation>
</comment>
<dbReference type="InterPro" id="IPR042194">
    <property type="entry name" value="FHIPEP_1"/>
</dbReference>
<evidence type="ECO:0000256" key="1">
    <source>
        <dbReference type="ARBA" id="ARBA00004651"/>
    </source>
</evidence>
<gene>
    <name evidence="8" type="ORF">Melaina855_2340</name>
</gene>
<dbReference type="GO" id="GO:0009306">
    <property type="term" value="P:protein secretion"/>
    <property type="evidence" value="ECO:0007669"/>
    <property type="project" value="InterPro"/>
</dbReference>
<dbReference type="AlphaFoldDB" id="A0A650EJE7"/>
<organism evidence="8">
    <name type="scientific">uncultured Candidatus Melainabacteria bacterium</name>
    <dbReference type="NCBI Taxonomy" id="2682970"/>
    <lineage>
        <taxon>Bacteria</taxon>
        <taxon>Bacillati</taxon>
        <taxon>Candidatus Melainabacteria</taxon>
        <taxon>environmental samples</taxon>
    </lineage>
</organism>
<evidence type="ECO:0000256" key="7">
    <source>
        <dbReference type="SAM" id="Coils"/>
    </source>
</evidence>
<feature type="coiled-coil region" evidence="7">
    <location>
        <begin position="93"/>
        <end position="148"/>
    </location>
</feature>
<dbReference type="InterPro" id="IPR001712">
    <property type="entry name" value="T3SS_FHIPEP"/>
</dbReference>
<keyword evidence="6" id="KW-0472">Membrane</keyword>
<dbReference type="Gene3D" id="3.40.50.12790">
    <property type="entry name" value="FHIPEP family, domain 4"/>
    <property type="match status" value="1"/>
</dbReference>
<proteinExistence type="inferred from homology"/>
<dbReference type="Pfam" id="PF00771">
    <property type="entry name" value="FHIPEP"/>
    <property type="match status" value="1"/>
</dbReference>
<accession>A0A650EJE7</accession>
<dbReference type="EMBL" id="MN577570">
    <property type="protein sequence ID" value="QGT49847.1"/>
    <property type="molecule type" value="Genomic_DNA"/>
</dbReference>
<name>A0A650EJE7_9BACT</name>
<evidence type="ECO:0000256" key="5">
    <source>
        <dbReference type="ARBA" id="ARBA00022989"/>
    </source>
</evidence>
<evidence type="ECO:0000313" key="8">
    <source>
        <dbReference type="EMBL" id="QGT49847.1"/>
    </source>
</evidence>
<keyword evidence="5" id="KW-1133">Transmembrane helix</keyword>
<keyword evidence="4" id="KW-0812">Transmembrane</keyword>
<protein>
    <recommendedName>
        <fullName evidence="9">Flagellar biosynthesis protein FlhA</fullName>
    </recommendedName>
</protein>
<evidence type="ECO:0000256" key="2">
    <source>
        <dbReference type="ARBA" id="ARBA00008835"/>
    </source>
</evidence>
<evidence type="ECO:0000256" key="4">
    <source>
        <dbReference type="ARBA" id="ARBA00022692"/>
    </source>
</evidence>
<dbReference type="Gene3D" id="1.10.8.540">
    <property type="entry name" value="FHIPEP family, domain 3"/>
    <property type="match status" value="1"/>
</dbReference>
<dbReference type="InterPro" id="IPR042193">
    <property type="entry name" value="FHIPEP_3"/>
</dbReference>
<dbReference type="GO" id="GO:0005886">
    <property type="term" value="C:plasma membrane"/>
    <property type="evidence" value="ECO:0007669"/>
    <property type="project" value="UniProtKB-SubCell"/>
</dbReference>
<dbReference type="Gene3D" id="3.40.30.60">
    <property type="entry name" value="FHIPEP family, domain 1"/>
    <property type="match status" value="1"/>
</dbReference>
<dbReference type="InterPro" id="IPR042196">
    <property type="entry name" value="FHIPEP_4"/>
</dbReference>
<evidence type="ECO:0000256" key="6">
    <source>
        <dbReference type="ARBA" id="ARBA00023136"/>
    </source>
</evidence>
<dbReference type="PANTHER" id="PTHR30161:SF1">
    <property type="entry name" value="FLAGELLAR BIOSYNTHESIS PROTEIN FLHA-RELATED"/>
    <property type="match status" value="1"/>
</dbReference>
<sequence>MFRKNRMEYVIKTCSAEDAQDLQNLLNEMSMNGWDLYSMHDIGDEETGSQLNCIFMREAKSENNSECDIINISDFKSQMEKMLSPKLTEYEQCLEIQSKIRRQKQKINKIKIELEGEAPASVPRKKLNDKISAGLKELEDLKAQLNKATSPDLMYSKLHEEKLTIYLSEELLGFVDSDRDNSGEELIAETVKSRLKLTEQNGYIIPKVVFKDDENLNPCEFSIRIRGMEVFRAGVCPGYLMFYSDELHTEHKIKNSVNSIDSITDRKTIWIEKDKAKDFWQKGITPSEYIAKALEYISIKYVDDLLDYDDIDKYLEVVEKENEYLIENIIPDLLSYSDIKYLLTSLIKEKVSIKNITYIFEKINDFAEEGSKADILNKIRLSLSRQICRAYTNEDGETISAFELSEKTYSDIVLGCDETEDSLIKIDGELAEKLANKITKKAKKLNIHSPKLVVPMEYRQIFFTLLSLYINDITVLAHEEISCLYKLETLGEI</sequence>
<reference evidence="8" key="1">
    <citation type="journal article" date="2020" name="J. ISSAAS">
        <title>Lactobacilli and other gastrointestinal microbiota of Peromyscus leucopus, reservoir host for agents of Lyme disease and other zoonoses in North America.</title>
        <authorList>
            <person name="Milovic A."/>
            <person name="Bassam K."/>
            <person name="Shao H."/>
            <person name="Chatzistamou I."/>
            <person name="Tufts D.M."/>
            <person name="Diuk-Wasser M."/>
            <person name="Barbour A.G."/>
        </authorList>
    </citation>
    <scope>NUCLEOTIDE SEQUENCE</scope>
    <source>
        <strain evidence="8">LL20</strain>
    </source>
</reference>